<evidence type="ECO:0000256" key="5">
    <source>
        <dbReference type="ARBA" id="ARBA00023136"/>
    </source>
</evidence>
<reference evidence="8" key="2">
    <citation type="submission" date="2023-10" db="EMBL/GenBank/DDBJ databases">
        <authorList>
            <person name="Khurajog B."/>
        </authorList>
    </citation>
    <scope>NUCLEOTIDE SEQUENCE</scope>
    <source>
        <strain evidence="8">BF9</strain>
    </source>
</reference>
<evidence type="ECO:0000256" key="1">
    <source>
        <dbReference type="ARBA" id="ARBA00004651"/>
    </source>
</evidence>
<feature type="transmembrane region" description="Helical" evidence="6">
    <location>
        <begin position="249"/>
        <end position="270"/>
    </location>
</feature>
<dbReference type="Pfam" id="PF07690">
    <property type="entry name" value="MFS_1"/>
    <property type="match status" value="1"/>
</dbReference>
<protein>
    <submittedName>
        <fullName evidence="8">MFS transporter</fullName>
    </submittedName>
</protein>
<reference evidence="8" key="1">
    <citation type="journal article" date="2023" name="PeerJ">
        <title>Selection and evaluation of lactic acid bacteria from chicken feces in Thailand as potential probiotics.</title>
        <authorList>
            <person name="Khurajog B."/>
            <person name="Disastra Y."/>
            <person name="Lawwyne L.D."/>
            <person name="Sirichokchatchawan W."/>
            <person name="Niyomtham W."/>
            <person name="Yindee J."/>
            <person name="Hampson D.J."/>
            <person name="Prapasarakul N."/>
        </authorList>
    </citation>
    <scope>NUCLEOTIDE SEQUENCE</scope>
    <source>
        <strain evidence="8">BF9</strain>
    </source>
</reference>
<dbReference type="GO" id="GO:0022857">
    <property type="term" value="F:transmembrane transporter activity"/>
    <property type="evidence" value="ECO:0007669"/>
    <property type="project" value="InterPro"/>
</dbReference>
<dbReference type="PANTHER" id="PTHR23523:SF2">
    <property type="entry name" value="2-NITROIMIDAZOLE TRANSPORTER"/>
    <property type="match status" value="1"/>
</dbReference>
<evidence type="ECO:0000313" key="8">
    <source>
        <dbReference type="EMBL" id="MDV2621833.1"/>
    </source>
</evidence>
<feature type="transmembrane region" description="Helical" evidence="6">
    <location>
        <begin position="103"/>
        <end position="126"/>
    </location>
</feature>
<feature type="transmembrane region" description="Helical" evidence="6">
    <location>
        <begin position="307"/>
        <end position="333"/>
    </location>
</feature>
<keyword evidence="5 6" id="KW-0472">Membrane</keyword>
<evidence type="ECO:0000313" key="9">
    <source>
        <dbReference type="Proteomes" id="UP001280897"/>
    </source>
</evidence>
<dbReference type="InterPro" id="IPR011701">
    <property type="entry name" value="MFS"/>
</dbReference>
<dbReference type="EMBL" id="JAWJAV010000005">
    <property type="protein sequence ID" value="MDV2621833.1"/>
    <property type="molecule type" value="Genomic_DNA"/>
</dbReference>
<feature type="transmembrane region" description="Helical" evidence="6">
    <location>
        <begin position="138"/>
        <end position="157"/>
    </location>
</feature>
<dbReference type="SUPFAM" id="SSF103473">
    <property type="entry name" value="MFS general substrate transporter"/>
    <property type="match status" value="1"/>
</dbReference>
<keyword evidence="2" id="KW-0813">Transport</keyword>
<dbReference type="PROSITE" id="PS50850">
    <property type="entry name" value="MFS"/>
    <property type="match status" value="1"/>
</dbReference>
<sequence>MNWRKSKMGIFAMVLVVILVGSMMRTPITTIPLILGNLAQSLRVAQGSLGILTTVPLVMFMVFSNFASQILKRMGFKRSLLLALAILVLGSALRMVVTMPTMIGGTILIGVAIAYLNVFMPSFVAAYFPQRIGLYTTLYTFSMMMGSAIFNLITAPIVKLTGWWTMLLILTVVPVLTLLTWGLIVPHLPEEMDGRVPTPTDNQAPTKTVIWQNKRAWCFLLVFGCQSVMMYTFTAWMPSLMAYHHVGSGIIGAIMACFSLIGLPVSVFLPQTLTRVSRQTQVGLILSAGIVGLGAAGMLFVQNTAATWFWLIEALLIGYSVNLFFVFVMTMFAMKTASPYQTAQLSGMSQAGGYLIAALGPVLYGMAFSANPVGSAQNMVYLAIVLVATVAGLAVVKMDQI</sequence>
<dbReference type="Proteomes" id="UP001280897">
    <property type="component" value="Unassembled WGS sequence"/>
</dbReference>
<gene>
    <name evidence="8" type="ORF">R0G89_08835</name>
</gene>
<accession>A0AAW8YJ42</accession>
<evidence type="ECO:0000256" key="4">
    <source>
        <dbReference type="ARBA" id="ARBA00022989"/>
    </source>
</evidence>
<keyword evidence="3 6" id="KW-0812">Transmembrane</keyword>
<dbReference type="PANTHER" id="PTHR23523">
    <property type="match status" value="1"/>
</dbReference>
<dbReference type="InterPro" id="IPR052524">
    <property type="entry name" value="MFS_Cyanate_Porter"/>
</dbReference>
<evidence type="ECO:0000256" key="6">
    <source>
        <dbReference type="SAM" id="Phobius"/>
    </source>
</evidence>
<dbReference type="InterPro" id="IPR020846">
    <property type="entry name" value="MFS_dom"/>
</dbReference>
<feature type="transmembrane region" description="Helical" evidence="6">
    <location>
        <begin position="49"/>
        <end position="67"/>
    </location>
</feature>
<feature type="transmembrane region" description="Helical" evidence="6">
    <location>
        <begin position="163"/>
        <end position="185"/>
    </location>
</feature>
<comment type="caution">
    <text evidence="8">The sequence shown here is derived from an EMBL/GenBank/DDBJ whole genome shotgun (WGS) entry which is preliminary data.</text>
</comment>
<feature type="transmembrane region" description="Helical" evidence="6">
    <location>
        <begin position="354"/>
        <end position="373"/>
    </location>
</feature>
<evidence type="ECO:0000256" key="3">
    <source>
        <dbReference type="ARBA" id="ARBA00022692"/>
    </source>
</evidence>
<dbReference type="AlphaFoldDB" id="A0AAW8YJ42"/>
<proteinExistence type="predicted"/>
<dbReference type="RefSeq" id="WP_317072401.1">
    <property type="nucleotide sequence ID" value="NZ_JAWJAV010000005.1"/>
</dbReference>
<dbReference type="Gene3D" id="1.20.1250.20">
    <property type="entry name" value="MFS general substrate transporter like domains"/>
    <property type="match status" value="1"/>
</dbReference>
<feature type="transmembrane region" description="Helical" evidence="6">
    <location>
        <begin position="216"/>
        <end position="237"/>
    </location>
</feature>
<comment type="subcellular location">
    <subcellularLocation>
        <location evidence="1">Cell membrane</location>
        <topology evidence="1">Multi-pass membrane protein</topology>
    </subcellularLocation>
</comment>
<keyword evidence="4 6" id="KW-1133">Transmembrane helix</keyword>
<feature type="transmembrane region" description="Helical" evidence="6">
    <location>
        <begin position="79"/>
        <end position="97"/>
    </location>
</feature>
<feature type="domain" description="Major facilitator superfamily (MFS) profile" evidence="7">
    <location>
        <begin position="13"/>
        <end position="400"/>
    </location>
</feature>
<dbReference type="InterPro" id="IPR036259">
    <property type="entry name" value="MFS_trans_sf"/>
</dbReference>
<organism evidence="8 9">
    <name type="scientific">Pediococcus acidilactici</name>
    <dbReference type="NCBI Taxonomy" id="1254"/>
    <lineage>
        <taxon>Bacteria</taxon>
        <taxon>Bacillati</taxon>
        <taxon>Bacillota</taxon>
        <taxon>Bacilli</taxon>
        <taxon>Lactobacillales</taxon>
        <taxon>Lactobacillaceae</taxon>
        <taxon>Pediococcus</taxon>
        <taxon>Pediococcus acidilactici group</taxon>
    </lineage>
</organism>
<feature type="transmembrane region" description="Helical" evidence="6">
    <location>
        <begin position="282"/>
        <end position="301"/>
    </location>
</feature>
<feature type="transmembrane region" description="Helical" evidence="6">
    <location>
        <begin position="379"/>
        <end position="396"/>
    </location>
</feature>
<name>A0AAW8YJ42_PEDAC</name>
<dbReference type="GO" id="GO:0005886">
    <property type="term" value="C:plasma membrane"/>
    <property type="evidence" value="ECO:0007669"/>
    <property type="project" value="UniProtKB-SubCell"/>
</dbReference>
<evidence type="ECO:0000256" key="2">
    <source>
        <dbReference type="ARBA" id="ARBA00022448"/>
    </source>
</evidence>
<evidence type="ECO:0000259" key="7">
    <source>
        <dbReference type="PROSITE" id="PS50850"/>
    </source>
</evidence>